<protein>
    <recommendedName>
        <fullName evidence="3">NAD-dependent protein deacylase</fullName>
        <ecNumber evidence="3">2.3.1.286</ecNumber>
    </recommendedName>
    <alternativeName>
        <fullName evidence="3">Regulatory protein SIR2 homolog</fullName>
    </alternativeName>
</protein>
<dbReference type="InterPro" id="IPR003000">
    <property type="entry name" value="Sirtuin"/>
</dbReference>
<evidence type="ECO:0000259" key="5">
    <source>
        <dbReference type="PROSITE" id="PS50305"/>
    </source>
</evidence>
<feature type="binding site" evidence="3">
    <location>
        <begin position="170"/>
        <end position="172"/>
    </location>
    <ligand>
        <name>NAD(+)</name>
        <dbReference type="ChEBI" id="CHEBI:57540"/>
    </ligand>
</feature>
<name>A0A6I3LMR7_9FLAO</name>
<dbReference type="EMBL" id="WMJX01000023">
    <property type="protein sequence ID" value="MTG98610.1"/>
    <property type="molecule type" value="Genomic_DNA"/>
</dbReference>
<keyword evidence="7" id="KW-1185">Reference proteome</keyword>
<dbReference type="InterPro" id="IPR026590">
    <property type="entry name" value="Ssirtuin_cat_dom"/>
</dbReference>
<evidence type="ECO:0000256" key="3">
    <source>
        <dbReference type="HAMAP-Rule" id="MF_01121"/>
    </source>
</evidence>
<dbReference type="HAMAP" id="MF_01121">
    <property type="entry name" value="Sirtuin_ClassIII"/>
    <property type="match status" value="1"/>
</dbReference>
<dbReference type="AlphaFoldDB" id="A0A6I3LMR7"/>
<keyword evidence="1" id="KW-0808">Transferase</keyword>
<evidence type="ECO:0000256" key="4">
    <source>
        <dbReference type="PROSITE-ProRule" id="PRU00236"/>
    </source>
</evidence>
<dbReference type="PANTHER" id="PTHR11085:SF4">
    <property type="entry name" value="NAD-DEPENDENT PROTEIN DEACYLASE"/>
    <property type="match status" value="1"/>
</dbReference>
<sequence>MQKRLVVLSGAGISAESGIKTFRDADGLWEGHDVMDVASPQGWIRNKELVLKFYNDRRRQLLSCQPNQAHQLLVELEKDYNVSIITQNVDDLHERAGSKDVLHLHGELLKVRSEEDETLVYPWTGDLLASDQNDKGHKLRPHIVWFGEMVPELERAIPIVEQADIILIIGTSLQVYPAASLINYANENAKVYYIDPNPAMTNSFRHHITVIAEKASTGVHAFINLL</sequence>
<comment type="caution">
    <text evidence="3 4">Lacks conserved residue(s) required for the propagation of feature annotation.</text>
</comment>
<dbReference type="Pfam" id="PF02146">
    <property type="entry name" value="SIR2"/>
    <property type="match status" value="1"/>
</dbReference>
<dbReference type="GO" id="GO:0070403">
    <property type="term" value="F:NAD+ binding"/>
    <property type="evidence" value="ECO:0007669"/>
    <property type="project" value="UniProtKB-UniRule"/>
</dbReference>
<dbReference type="GO" id="GO:0017136">
    <property type="term" value="F:histone deacetylase activity, NAD-dependent"/>
    <property type="evidence" value="ECO:0007669"/>
    <property type="project" value="TreeGrafter"/>
</dbReference>
<comment type="catalytic activity">
    <reaction evidence="3">
        <text>N(6)-succinyl-L-lysyl-[protein] + NAD(+) + H2O = 2''-O-succinyl-ADP-D-ribose + nicotinamide + L-lysyl-[protein]</text>
        <dbReference type="Rhea" id="RHEA:47668"/>
        <dbReference type="Rhea" id="RHEA-COMP:9752"/>
        <dbReference type="Rhea" id="RHEA-COMP:11877"/>
        <dbReference type="ChEBI" id="CHEBI:15377"/>
        <dbReference type="ChEBI" id="CHEBI:17154"/>
        <dbReference type="ChEBI" id="CHEBI:29969"/>
        <dbReference type="ChEBI" id="CHEBI:57540"/>
        <dbReference type="ChEBI" id="CHEBI:87830"/>
        <dbReference type="ChEBI" id="CHEBI:87832"/>
    </reaction>
</comment>
<dbReference type="GO" id="GO:0036055">
    <property type="term" value="F:protein-succinyllysine desuccinylase activity"/>
    <property type="evidence" value="ECO:0007669"/>
    <property type="project" value="UniProtKB-UniRule"/>
</dbReference>
<comment type="function">
    <text evidence="3">NAD-dependent lysine deacetylase and desuccinylase that specifically removes acetyl and succinyl groups on target proteins. Modulates the activities of several proteins which are inactive in their acylated form.</text>
</comment>
<feature type="binding site" evidence="3">
    <location>
        <begin position="10"/>
        <end position="29"/>
    </location>
    <ligand>
        <name>NAD(+)</name>
        <dbReference type="ChEBI" id="CHEBI:57540"/>
    </ligand>
</feature>
<dbReference type="Proteomes" id="UP000438760">
    <property type="component" value="Unassembled WGS sequence"/>
</dbReference>
<comment type="domain">
    <text evidence="3">2 residues (Tyr-54 and Arg-57) present in a large hydrophobic pocket are probably involved in substrate specificity. They are important for desuccinylation activity, but dispensable for deacetylation activity.</text>
</comment>
<feature type="binding site" evidence="3">
    <location>
        <position position="54"/>
    </location>
    <ligand>
        <name>substrate</name>
    </ligand>
</feature>
<keyword evidence="2 3" id="KW-0520">NAD</keyword>
<proteinExistence type="inferred from homology"/>
<dbReference type="OrthoDB" id="9800582at2"/>
<feature type="binding site" evidence="3">
    <location>
        <position position="57"/>
    </location>
    <ligand>
        <name>substrate</name>
    </ligand>
</feature>
<dbReference type="InterPro" id="IPR029035">
    <property type="entry name" value="DHS-like_NAD/FAD-binding_dom"/>
</dbReference>
<comment type="catalytic activity">
    <reaction evidence="3">
        <text>N(6)-acetyl-L-lysyl-[protein] + NAD(+) + H2O = 2''-O-acetyl-ADP-D-ribose + nicotinamide + L-lysyl-[protein]</text>
        <dbReference type="Rhea" id="RHEA:43636"/>
        <dbReference type="Rhea" id="RHEA-COMP:9752"/>
        <dbReference type="Rhea" id="RHEA-COMP:10731"/>
        <dbReference type="ChEBI" id="CHEBI:15377"/>
        <dbReference type="ChEBI" id="CHEBI:17154"/>
        <dbReference type="ChEBI" id="CHEBI:29969"/>
        <dbReference type="ChEBI" id="CHEBI:57540"/>
        <dbReference type="ChEBI" id="CHEBI:61930"/>
        <dbReference type="ChEBI" id="CHEBI:83767"/>
        <dbReference type="EC" id="2.3.1.286"/>
    </reaction>
</comment>
<dbReference type="EC" id="2.3.1.286" evidence="3"/>
<feature type="binding site" evidence="3">
    <location>
        <begin position="87"/>
        <end position="90"/>
    </location>
    <ligand>
        <name>NAD(+)</name>
        <dbReference type="ChEBI" id="CHEBI:57540"/>
    </ligand>
</feature>
<evidence type="ECO:0000256" key="2">
    <source>
        <dbReference type="ARBA" id="ARBA00023027"/>
    </source>
</evidence>
<feature type="binding site" evidence="3">
    <location>
        <position position="211"/>
    </location>
    <ligand>
        <name>NAD(+)</name>
        <dbReference type="ChEBI" id="CHEBI:57540"/>
    </ligand>
</feature>
<dbReference type="GO" id="GO:0036054">
    <property type="term" value="F:protein-malonyllysine demalonylase activity"/>
    <property type="evidence" value="ECO:0007669"/>
    <property type="project" value="InterPro"/>
</dbReference>
<evidence type="ECO:0000313" key="6">
    <source>
        <dbReference type="EMBL" id="MTG98610.1"/>
    </source>
</evidence>
<dbReference type="PANTHER" id="PTHR11085">
    <property type="entry name" value="NAD-DEPENDENT PROTEIN DEACYLASE SIRTUIN-5, MITOCHONDRIAL-RELATED"/>
    <property type="match status" value="1"/>
</dbReference>
<evidence type="ECO:0000256" key="1">
    <source>
        <dbReference type="ARBA" id="ARBA00022679"/>
    </source>
</evidence>
<dbReference type="Gene3D" id="3.30.1600.10">
    <property type="entry name" value="SIR2/SIRT2 'Small Domain"/>
    <property type="match status" value="1"/>
</dbReference>
<comment type="similarity">
    <text evidence="3">Belongs to the sirtuin family. Class III subfamily.</text>
</comment>
<dbReference type="Gene3D" id="3.40.50.1220">
    <property type="entry name" value="TPP-binding domain"/>
    <property type="match status" value="1"/>
</dbReference>
<feature type="domain" description="Deacetylase sirtuin-type" evidence="5">
    <location>
        <begin position="1"/>
        <end position="226"/>
    </location>
</feature>
<keyword evidence="3" id="KW-0963">Cytoplasm</keyword>
<dbReference type="GO" id="GO:0005737">
    <property type="term" value="C:cytoplasm"/>
    <property type="evidence" value="ECO:0007669"/>
    <property type="project" value="UniProtKB-SubCell"/>
</dbReference>
<reference evidence="6 7" key="1">
    <citation type="submission" date="2019-11" db="EMBL/GenBank/DDBJ databases">
        <title>Genome of Strain BIT-d1.</title>
        <authorList>
            <person name="Yang Y."/>
        </authorList>
    </citation>
    <scope>NUCLEOTIDE SEQUENCE [LARGE SCALE GENOMIC DNA]</scope>
    <source>
        <strain evidence="6 7">BIT-d1</strain>
    </source>
</reference>
<dbReference type="InterPro" id="IPR027546">
    <property type="entry name" value="Sirtuin_class_III"/>
</dbReference>
<comment type="subcellular location">
    <subcellularLocation>
        <location evidence="3">Cytoplasm</location>
    </subcellularLocation>
</comment>
<organism evidence="6 7">
    <name type="scientific">Myroides albus</name>
    <dbReference type="NCBI Taxonomy" id="2562892"/>
    <lineage>
        <taxon>Bacteria</taxon>
        <taxon>Pseudomonadati</taxon>
        <taxon>Bacteroidota</taxon>
        <taxon>Flavobacteriia</taxon>
        <taxon>Flavobacteriales</taxon>
        <taxon>Flavobacteriaceae</taxon>
        <taxon>Myroides</taxon>
    </lineage>
</organism>
<dbReference type="SUPFAM" id="SSF52467">
    <property type="entry name" value="DHS-like NAD/FAD-binding domain"/>
    <property type="match status" value="1"/>
</dbReference>
<feature type="active site" description="Proton acceptor" evidence="3">
    <location>
        <position position="105"/>
    </location>
</feature>
<evidence type="ECO:0000313" key="7">
    <source>
        <dbReference type="Proteomes" id="UP000438760"/>
    </source>
</evidence>
<dbReference type="RefSeq" id="WP_155092631.1">
    <property type="nucleotide sequence ID" value="NZ_CP102754.1"/>
</dbReference>
<dbReference type="CDD" id="cd01412">
    <property type="entry name" value="SIRT5_Af1_CobB"/>
    <property type="match status" value="1"/>
</dbReference>
<accession>A0A6I3LMR7</accession>
<dbReference type="InterPro" id="IPR050134">
    <property type="entry name" value="NAD-dep_sirtuin_deacylases"/>
</dbReference>
<comment type="caution">
    <text evidence="6">The sequence shown here is derived from an EMBL/GenBank/DDBJ whole genome shotgun (WGS) entry which is preliminary data.</text>
</comment>
<dbReference type="PROSITE" id="PS50305">
    <property type="entry name" value="SIRTUIN"/>
    <property type="match status" value="1"/>
</dbReference>
<dbReference type="InterPro" id="IPR026591">
    <property type="entry name" value="Sirtuin_cat_small_dom_sf"/>
</dbReference>
<gene>
    <name evidence="3" type="primary">cobB</name>
    <name evidence="6" type="ORF">GJV76_10810</name>
</gene>